<gene>
    <name evidence="3" type="ORF">BXY58_1314</name>
    <name evidence="2" type="ORF">GCM10007332_10580</name>
</gene>
<evidence type="ECO:0000313" key="5">
    <source>
        <dbReference type="Proteomes" id="UP000658202"/>
    </source>
</evidence>
<protein>
    <submittedName>
        <fullName evidence="2 3">N-acetyltransferase</fullName>
    </submittedName>
</protein>
<dbReference type="EMBL" id="BMCW01000001">
    <property type="protein sequence ID" value="GGG50780.1"/>
    <property type="molecule type" value="Genomic_DNA"/>
</dbReference>
<evidence type="ECO:0000259" key="1">
    <source>
        <dbReference type="Pfam" id="PF13302"/>
    </source>
</evidence>
<reference evidence="3 4" key="2">
    <citation type="submission" date="2018-09" db="EMBL/GenBank/DDBJ databases">
        <title>Genomic Encyclopedia of Archaeal and Bacterial Type Strains, Phase II (KMG-II): from individual species to whole genera.</title>
        <authorList>
            <person name="Goeker M."/>
        </authorList>
    </citation>
    <scope>NUCLEOTIDE SEQUENCE [LARGE SCALE GENOMIC DNA]</scope>
    <source>
        <strain evidence="3 4">DSM 27620</strain>
    </source>
</reference>
<dbReference type="Pfam" id="PF13302">
    <property type="entry name" value="Acetyltransf_3"/>
    <property type="match status" value="1"/>
</dbReference>
<dbReference type="SUPFAM" id="SSF55729">
    <property type="entry name" value="Acyl-CoA N-acyltransferases (Nat)"/>
    <property type="match status" value="1"/>
</dbReference>
<feature type="domain" description="N-acetyltransferase" evidence="1">
    <location>
        <begin position="6"/>
        <end position="149"/>
    </location>
</feature>
<dbReference type="RefSeq" id="WP_120212977.1">
    <property type="nucleotide sequence ID" value="NZ_BMCW01000001.1"/>
</dbReference>
<sequence length="178" mass="21174">MIETERLLLKPYSLDFAEEFYTKFQNDKTYLGDYFSRTLSVTKTLQETKLYFQKKIESFKSEEGLYFGIFLKESDELIGHISVTEIDWSVPKGELAYFIFNDFSGNKYSYEALEAFRDFCMNEKEMLRIFMKIAPDNIASKKVAEFCNFEFEGLLKNDYRKRQEVLTDMLLYSFTKTD</sequence>
<dbReference type="AlphaFoldDB" id="A0A420DAC4"/>
<keyword evidence="5" id="KW-1185">Reference proteome</keyword>
<dbReference type="InterPro" id="IPR016181">
    <property type="entry name" value="Acyl_CoA_acyltransferase"/>
</dbReference>
<dbReference type="GO" id="GO:0016747">
    <property type="term" value="F:acyltransferase activity, transferring groups other than amino-acyl groups"/>
    <property type="evidence" value="ECO:0007669"/>
    <property type="project" value="InterPro"/>
</dbReference>
<accession>A0A420DAC4</accession>
<reference evidence="2" key="1">
    <citation type="journal article" date="2014" name="Int. J. Syst. Evol. Microbiol.">
        <title>Complete genome of a new Firmicutes species belonging to the dominant human colonic microbiota ('Ruminococcus bicirculans') reveals two chromosomes and a selective capacity to utilize plant glucans.</title>
        <authorList>
            <consortium name="NISC Comparative Sequencing Program"/>
            <person name="Wegmann U."/>
            <person name="Louis P."/>
            <person name="Goesmann A."/>
            <person name="Henrissat B."/>
            <person name="Duncan S.H."/>
            <person name="Flint H.J."/>
        </authorList>
    </citation>
    <scope>NUCLEOTIDE SEQUENCE</scope>
    <source>
        <strain evidence="2">CCM 8490</strain>
    </source>
</reference>
<proteinExistence type="predicted"/>
<dbReference type="Proteomes" id="UP000285906">
    <property type="component" value="Unassembled WGS sequence"/>
</dbReference>
<dbReference type="Gene3D" id="3.40.630.30">
    <property type="match status" value="1"/>
</dbReference>
<dbReference type="InterPro" id="IPR051531">
    <property type="entry name" value="N-acetyltransferase"/>
</dbReference>
<reference evidence="2" key="4">
    <citation type="submission" date="2024-05" db="EMBL/GenBank/DDBJ databases">
        <authorList>
            <person name="Sun Q."/>
            <person name="Sedlacek I."/>
        </authorList>
    </citation>
    <scope>NUCLEOTIDE SEQUENCE</scope>
    <source>
        <strain evidence="2">CCM 8490</strain>
    </source>
</reference>
<dbReference type="InterPro" id="IPR000182">
    <property type="entry name" value="GNAT_dom"/>
</dbReference>
<reference evidence="5" key="3">
    <citation type="journal article" date="2019" name="Int. J. Syst. Evol. Microbiol.">
        <title>The Global Catalogue of Microorganisms (GCM) 10K type strain sequencing project: providing services to taxonomists for standard genome sequencing and annotation.</title>
        <authorList>
            <consortium name="The Broad Institute Genomics Platform"/>
            <consortium name="The Broad Institute Genome Sequencing Center for Infectious Disease"/>
            <person name="Wu L."/>
            <person name="Ma J."/>
        </authorList>
    </citation>
    <scope>NUCLEOTIDE SEQUENCE [LARGE SCALE GENOMIC DNA]</scope>
    <source>
        <strain evidence="5">CCM 8490</strain>
    </source>
</reference>
<dbReference type="PANTHER" id="PTHR43792">
    <property type="entry name" value="GNAT FAMILY, PUTATIVE (AFU_ORTHOLOGUE AFUA_3G00765)-RELATED-RELATED"/>
    <property type="match status" value="1"/>
</dbReference>
<keyword evidence="3" id="KW-0808">Transferase</keyword>
<name>A0A420DAC4_9FLAO</name>
<comment type="caution">
    <text evidence="3">The sequence shown here is derived from an EMBL/GenBank/DDBJ whole genome shotgun (WGS) entry which is preliminary data.</text>
</comment>
<dbReference type="Proteomes" id="UP000658202">
    <property type="component" value="Unassembled WGS sequence"/>
</dbReference>
<dbReference type="EMBL" id="RAQH01000003">
    <property type="protein sequence ID" value="RKE88172.1"/>
    <property type="molecule type" value="Genomic_DNA"/>
</dbReference>
<evidence type="ECO:0000313" key="4">
    <source>
        <dbReference type="Proteomes" id="UP000285906"/>
    </source>
</evidence>
<organism evidence="3 4">
    <name type="scientific">Epilithonimonas arachidiradicis</name>
    <dbReference type="NCBI Taxonomy" id="1617282"/>
    <lineage>
        <taxon>Bacteria</taxon>
        <taxon>Pseudomonadati</taxon>
        <taxon>Bacteroidota</taxon>
        <taxon>Flavobacteriia</taxon>
        <taxon>Flavobacteriales</taxon>
        <taxon>Weeksellaceae</taxon>
        <taxon>Chryseobacterium group</taxon>
        <taxon>Epilithonimonas</taxon>
    </lineage>
</organism>
<evidence type="ECO:0000313" key="3">
    <source>
        <dbReference type="EMBL" id="RKE88172.1"/>
    </source>
</evidence>
<evidence type="ECO:0000313" key="2">
    <source>
        <dbReference type="EMBL" id="GGG50780.1"/>
    </source>
</evidence>
<dbReference type="OrthoDB" id="9811523at2"/>